<evidence type="ECO:0008006" key="4">
    <source>
        <dbReference type="Google" id="ProtNLM"/>
    </source>
</evidence>
<keyword evidence="3" id="KW-1185">Reference proteome</keyword>
<dbReference type="KEGG" id="gfm:Enr17x_25970"/>
<protein>
    <recommendedName>
        <fullName evidence="4">Lipoprotein</fullName>
    </recommendedName>
</protein>
<dbReference type="OrthoDB" id="211051at2"/>
<dbReference type="RefSeq" id="WP_145309148.1">
    <property type="nucleotide sequence ID" value="NZ_CP037452.1"/>
</dbReference>
<dbReference type="EMBL" id="CP037452">
    <property type="protein sequence ID" value="QDV50556.1"/>
    <property type="molecule type" value="Genomic_DNA"/>
</dbReference>
<evidence type="ECO:0000256" key="1">
    <source>
        <dbReference type="SAM" id="MobiDB-lite"/>
    </source>
</evidence>
<evidence type="ECO:0000313" key="2">
    <source>
        <dbReference type="EMBL" id="QDV50556.1"/>
    </source>
</evidence>
<reference evidence="2 3" key="1">
    <citation type="submission" date="2019-03" db="EMBL/GenBank/DDBJ databases">
        <title>Deep-cultivation of Planctomycetes and their phenomic and genomic characterization uncovers novel biology.</title>
        <authorList>
            <person name="Wiegand S."/>
            <person name="Jogler M."/>
            <person name="Boedeker C."/>
            <person name="Pinto D."/>
            <person name="Vollmers J."/>
            <person name="Rivas-Marin E."/>
            <person name="Kohn T."/>
            <person name="Peeters S.H."/>
            <person name="Heuer A."/>
            <person name="Rast P."/>
            <person name="Oberbeckmann S."/>
            <person name="Bunk B."/>
            <person name="Jeske O."/>
            <person name="Meyerdierks A."/>
            <person name="Storesund J.E."/>
            <person name="Kallscheuer N."/>
            <person name="Luecker S."/>
            <person name="Lage O.M."/>
            <person name="Pohl T."/>
            <person name="Merkel B.J."/>
            <person name="Hornburger P."/>
            <person name="Mueller R.-W."/>
            <person name="Bruemmer F."/>
            <person name="Labrenz M."/>
            <person name="Spormann A.M."/>
            <person name="Op den Camp H."/>
            <person name="Overmann J."/>
            <person name="Amann R."/>
            <person name="Jetten M.S.M."/>
            <person name="Mascher T."/>
            <person name="Medema M.H."/>
            <person name="Devos D.P."/>
            <person name="Kaster A.-K."/>
            <person name="Ovreas L."/>
            <person name="Rohde M."/>
            <person name="Galperin M.Y."/>
            <person name="Jogler C."/>
        </authorList>
    </citation>
    <scope>NUCLEOTIDE SEQUENCE [LARGE SCALE GENOMIC DNA]</scope>
    <source>
        <strain evidence="2 3">Enr17</strain>
    </source>
</reference>
<dbReference type="AlphaFoldDB" id="A0A518IBS6"/>
<organism evidence="2 3">
    <name type="scientific">Gimesia fumaroli</name>
    <dbReference type="NCBI Taxonomy" id="2527976"/>
    <lineage>
        <taxon>Bacteria</taxon>
        <taxon>Pseudomonadati</taxon>
        <taxon>Planctomycetota</taxon>
        <taxon>Planctomycetia</taxon>
        <taxon>Planctomycetales</taxon>
        <taxon>Planctomycetaceae</taxon>
        <taxon>Gimesia</taxon>
    </lineage>
</organism>
<accession>A0A518IBS6</accession>
<sequence>MQNKLLICNHFLQRIHVSGCLLVLATLMLNGCGAETYEQRLNETAQYFAYEDTRNQALSDTWSSPSVSMRVPVEFKQISGPPAAPAASENSETEVPEPAPTVDPRQPDYVDLVLPGLEGAWRVEVPVEYEKEIVDRPAYLYVLSNYSLLKEKNMDAALHFFEDLNNQIASTFNQFINNEDFKIERYPEGKGYIEPKSFNVGKFKPEMPIDGVPYQFQIFQVESGNNQLVILLVAPENITGRSQINEQMKYSLETVEFVSPQSGSGRSDSAARSSKF</sequence>
<gene>
    <name evidence="2" type="ORF">Enr17x_25970</name>
</gene>
<evidence type="ECO:0000313" key="3">
    <source>
        <dbReference type="Proteomes" id="UP000318313"/>
    </source>
</evidence>
<proteinExistence type="predicted"/>
<dbReference type="Proteomes" id="UP000318313">
    <property type="component" value="Chromosome"/>
</dbReference>
<feature type="region of interest" description="Disordered" evidence="1">
    <location>
        <begin position="79"/>
        <end position="106"/>
    </location>
</feature>
<name>A0A518IBS6_9PLAN</name>